<feature type="chain" id="PRO_5020448980" evidence="1">
    <location>
        <begin position="20"/>
        <end position="215"/>
    </location>
</feature>
<dbReference type="KEGG" id="hmi:soil367_17215"/>
<dbReference type="Gene3D" id="2.60.40.420">
    <property type="entry name" value="Cupredoxins - blue copper proteins"/>
    <property type="match status" value="1"/>
</dbReference>
<dbReference type="InterPro" id="IPR034242">
    <property type="entry name" value="MauL"/>
</dbReference>
<dbReference type="InterPro" id="IPR008972">
    <property type="entry name" value="Cupredoxin"/>
</dbReference>
<evidence type="ECO:0000256" key="1">
    <source>
        <dbReference type="SAM" id="SignalP"/>
    </source>
</evidence>
<keyword evidence="1" id="KW-0732">Signal</keyword>
<dbReference type="Proteomes" id="UP000298049">
    <property type="component" value="Chromosome"/>
</dbReference>
<dbReference type="AlphaFoldDB" id="A0A4P7XLR9"/>
<dbReference type="EMBL" id="CP031093">
    <property type="protein sequence ID" value="QCF27524.1"/>
    <property type="molecule type" value="Genomic_DNA"/>
</dbReference>
<proteinExistence type="predicted"/>
<dbReference type="RefSeq" id="WP_136550236.1">
    <property type="nucleotide sequence ID" value="NZ_CP031093.1"/>
</dbReference>
<evidence type="ECO:0000313" key="3">
    <source>
        <dbReference type="Proteomes" id="UP000298049"/>
    </source>
</evidence>
<dbReference type="CDD" id="cd04221">
    <property type="entry name" value="MauL"/>
    <property type="match status" value="1"/>
</dbReference>
<accession>A0A4P7XLR9</accession>
<feature type="signal peptide" evidence="1">
    <location>
        <begin position="1"/>
        <end position="19"/>
    </location>
</feature>
<dbReference type="OrthoDB" id="9772097at2"/>
<organism evidence="2 3">
    <name type="scientific">Hydrocarboniclastica marina</name>
    <dbReference type="NCBI Taxonomy" id="2259620"/>
    <lineage>
        <taxon>Bacteria</taxon>
        <taxon>Pseudomonadati</taxon>
        <taxon>Pseudomonadota</taxon>
        <taxon>Gammaproteobacteria</taxon>
        <taxon>Alteromonadales</taxon>
        <taxon>Alteromonadaceae</taxon>
        <taxon>Hydrocarboniclastica</taxon>
    </lineage>
</organism>
<dbReference type="SUPFAM" id="SSF49503">
    <property type="entry name" value="Cupredoxins"/>
    <property type="match status" value="1"/>
</dbReference>
<reference evidence="2 3" key="1">
    <citation type="submission" date="2018-07" db="EMBL/GenBank/DDBJ databases">
        <title>Marsedoiliclastica nanhaica gen. nov. sp. nov., a novel marine hydrocarbonoclastic bacterium isolated from an in-situ enriched hydrocarbon-degrading consortium in deep-sea sediment.</title>
        <authorList>
            <person name="Dong C."/>
            <person name="Ma T."/>
            <person name="Liu R."/>
            <person name="Shao Z."/>
        </authorList>
    </citation>
    <scope>NUCLEOTIDE SEQUENCE [LARGE SCALE GENOMIC DNA]</scope>
    <source>
        <strain evidence="3">soil36-7</strain>
    </source>
</reference>
<name>A0A4P7XLR9_9ALTE</name>
<evidence type="ECO:0000313" key="2">
    <source>
        <dbReference type="EMBL" id="QCF27524.1"/>
    </source>
</evidence>
<sequence>MYRSLCAYTLALLAVPALAQTALPQSLPVQFVDARTGAALEGVVVTSASAPAAGVGEAEMSQKNRQFVPHTLVVAKGSNVDFPNLDNTQHHVYSFSKAKPFNIELYAGKPESPVLFDKAGIVELGCNIHDQMKGFVLVTDNHQWQLSDAQGQVNLDESWLEAGVLDVWHPRLKDNTRTLTLQAAAISGPVKLALMPEPEAPAPLSNLQKRFQNIR</sequence>
<protein>
    <submittedName>
        <fullName evidence="2">Methylamine utilization protein</fullName>
    </submittedName>
</protein>
<gene>
    <name evidence="2" type="ORF">soil367_17215</name>
</gene>
<keyword evidence="3" id="KW-1185">Reference proteome</keyword>